<evidence type="ECO:0000259" key="3">
    <source>
        <dbReference type="Pfam" id="PF13717"/>
    </source>
</evidence>
<feature type="transmembrane region" description="Helical" evidence="2">
    <location>
        <begin position="249"/>
        <end position="271"/>
    </location>
</feature>
<feature type="compositionally biased region" description="Pro residues" evidence="1">
    <location>
        <begin position="61"/>
        <end position="70"/>
    </location>
</feature>
<feature type="region of interest" description="Disordered" evidence="1">
    <location>
        <begin position="41"/>
        <end position="89"/>
    </location>
</feature>
<reference evidence="5" key="1">
    <citation type="journal article" date="2019" name="Int. J. Syst. Evol. Microbiol.">
        <title>The Global Catalogue of Microorganisms (GCM) 10K type strain sequencing project: providing services to taxonomists for standard genome sequencing and annotation.</title>
        <authorList>
            <consortium name="The Broad Institute Genomics Platform"/>
            <consortium name="The Broad Institute Genome Sequencing Center for Infectious Disease"/>
            <person name="Wu L."/>
            <person name="Ma J."/>
        </authorList>
    </citation>
    <scope>NUCLEOTIDE SEQUENCE [LARGE SCALE GENOMIC DNA]</scope>
    <source>
        <strain evidence="5">CGMCC 1.12750</strain>
    </source>
</reference>
<sequence>MRLICPNCTAQYEVGADAIPEAGREVLCSACDFRWFAAPPTAPGQAAETAAQPSHKTIPSLPHPSPPPQTGAPATASPEGASRTRRRALDDAVVSILREEAEREARARQRDPVASVDMTSFSPQAEPIPETTPASQSDRIPHAVPPHREPAIATRPAPGAAALPEQSGPDAARANAPHPEPEAAPVPTGGPHQPEEEAPQVALRAARLPAQPPLTAPLPDIAEITSALHATARIRATTRREGQRRGFRLGFGFVAGAAAALVALYALSPIIRTEWPALAPALSAYETQINLGRQWLDAQLR</sequence>
<protein>
    <submittedName>
        <fullName evidence="4">Zinc-ribbon domain-containing protein</fullName>
    </submittedName>
</protein>
<keyword evidence="2" id="KW-1133">Transmembrane helix</keyword>
<feature type="compositionally biased region" description="Low complexity" evidence="1">
    <location>
        <begin position="171"/>
        <end position="187"/>
    </location>
</feature>
<dbReference type="EMBL" id="JBHTFQ010000001">
    <property type="protein sequence ID" value="MFC7702945.1"/>
    <property type="molecule type" value="Genomic_DNA"/>
</dbReference>
<keyword evidence="2" id="KW-0812">Transmembrane</keyword>
<name>A0ABW2UI82_9RHOB</name>
<keyword evidence="2" id="KW-0472">Membrane</keyword>
<dbReference type="Proteomes" id="UP001596516">
    <property type="component" value="Unassembled WGS sequence"/>
</dbReference>
<keyword evidence="5" id="KW-1185">Reference proteome</keyword>
<accession>A0ABW2UI82</accession>
<dbReference type="InterPro" id="IPR011723">
    <property type="entry name" value="Znf/thioredoxin_put"/>
</dbReference>
<comment type="caution">
    <text evidence="4">The sequence shown here is derived from an EMBL/GenBank/DDBJ whole genome shotgun (WGS) entry which is preliminary data.</text>
</comment>
<evidence type="ECO:0000313" key="4">
    <source>
        <dbReference type="EMBL" id="MFC7702945.1"/>
    </source>
</evidence>
<feature type="region of interest" description="Disordered" evidence="1">
    <location>
        <begin position="101"/>
        <end position="200"/>
    </location>
</feature>
<dbReference type="Pfam" id="PF13717">
    <property type="entry name" value="Zn_ribbon_4"/>
    <property type="match status" value="1"/>
</dbReference>
<feature type="compositionally biased region" description="Low complexity" evidence="1">
    <location>
        <begin position="151"/>
        <end position="164"/>
    </location>
</feature>
<evidence type="ECO:0000256" key="2">
    <source>
        <dbReference type="SAM" id="Phobius"/>
    </source>
</evidence>
<proteinExistence type="predicted"/>
<dbReference type="RefSeq" id="WP_377398244.1">
    <property type="nucleotide sequence ID" value="NZ_JBHTFQ010000001.1"/>
</dbReference>
<feature type="domain" description="Zinc finger/thioredoxin putative" evidence="3">
    <location>
        <begin position="1"/>
        <end position="35"/>
    </location>
</feature>
<evidence type="ECO:0000313" key="5">
    <source>
        <dbReference type="Proteomes" id="UP001596516"/>
    </source>
</evidence>
<evidence type="ECO:0000256" key="1">
    <source>
        <dbReference type="SAM" id="MobiDB-lite"/>
    </source>
</evidence>
<feature type="compositionally biased region" description="Basic and acidic residues" evidence="1">
    <location>
        <begin position="101"/>
        <end position="111"/>
    </location>
</feature>
<gene>
    <name evidence="4" type="ORF">ACFQXB_01905</name>
</gene>
<dbReference type="NCBIfam" id="TIGR02098">
    <property type="entry name" value="MJ0042_CXXC"/>
    <property type="match status" value="1"/>
</dbReference>
<organism evidence="4 5">
    <name type="scientific">Plastorhodobacter daqingensis</name>
    <dbReference type="NCBI Taxonomy" id="1387281"/>
    <lineage>
        <taxon>Bacteria</taxon>
        <taxon>Pseudomonadati</taxon>
        <taxon>Pseudomonadota</taxon>
        <taxon>Alphaproteobacteria</taxon>
        <taxon>Rhodobacterales</taxon>
        <taxon>Paracoccaceae</taxon>
        <taxon>Plastorhodobacter</taxon>
    </lineage>
</organism>